<dbReference type="eggNOG" id="ENOG502S0GN">
    <property type="taxonomic scope" value="Eukaryota"/>
</dbReference>
<evidence type="ECO:0000313" key="3">
    <source>
        <dbReference type="EMBL" id="CAG98491.1"/>
    </source>
</evidence>
<dbReference type="GO" id="GO:0070762">
    <property type="term" value="C:nuclear pore transmembrane ring"/>
    <property type="evidence" value="ECO:0007669"/>
    <property type="project" value="TreeGrafter"/>
</dbReference>
<dbReference type="GO" id="GO:0006606">
    <property type="term" value="P:protein import into nucleus"/>
    <property type="evidence" value="ECO:0007669"/>
    <property type="project" value="TreeGrafter"/>
</dbReference>
<dbReference type="FunCoup" id="Q6CJV6">
    <property type="interactions" value="127"/>
</dbReference>
<feature type="compositionally biased region" description="Low complexity" evidence="1">
    <location>
        <begin position="51"/>
        <end position="60"/>
    </location>
</feature>
<keyword evidence="2" id="KW-1133">Transmembrane helix</keyword>
<dbReference type="HOGENOM" id="CLU_043443_0_0_1"/>
<keyword evidence="2" id="KW-0472">Membrane</keyword>
<feature type="compositionally biased region" description="Polar residues" evidence="1">
    <location>
        <begin position="94"/>
        <end position="112"/>
    </location>
</feature>
<name>Q6CJV6_KLULA</name>
<dbReference type="GO" id="GO:0030474">
    <property type="term" value="P:spindle pole body duplication"/>
    <property type="evidence" value="ECO:0007669"/>
    <property type="project" value="TreeGrafter"/>
</dbReference>
<feature type="transmembrane region" description="Helical" evidence="2">
    <location>
        <begin position="227"/>
        <end position="249"/>
    </location>
</feature>
<reference evidence="3 4" key="1">
    <citation type="journal article" date="2004" name="Nature">
        <title>Genome evolution in yeasts.</title>
        <authorList>
            <consortium name="Genolevures"/>
            <person name="Dujon B."/>
            <person name="Sherman D."/>
            <person name="Fischer G."/>
            <person name="Durrens P."/>
            <person name="Casaregola S."/>
            <person name="Lafontaine I."/>
            <person name="de Montigny J."/>
            <person name="Marck C."/>
            <person name="Neuveglise C."/>
            <person name="Talla E."/>
            <person name="Goffard N."/>
            <person name="Frangeul L."/>
            <person name="Aigle M."/>
            <person name="Anthouard V."/>
            <person name="Babour A."/>
            <person name="Barbe V."/>
            <person name="Barnay S."/>
            <person name="Blanchin S."/>
            <person name="Beckerich J.M."/>
            <person name="Beyne E."/>
            <person name="Bleykasten C."/>
            <person name="Boisrame A."/>
            <person name="Boyer J."/>
            <person name="Cattolico L."/>
            <person name="Confanioleri F."/>
            <person name="de Daruvar A."/>
            <person name="Despons L."/>
            <person name="Fabre E."/>
            <person name="Fairhead C."/>
            <person name="Ferry-Dumazet H."/>
            <person name="Groppi A."/>
            <person name="Hantraye F."/>
            <person name="Hennequin C."/>
            <person name="Jauniaux N."/>
            <person name="Joyet P."/>
            <person name="Kachouri R."/>
            <person name="Kerrest A."/>
            <person name="Koszul R."/>
            <person name="Lemaire M."/>
            <person name="Lesur I."/>
            <person name="Ma L."/>
            <person name="Muller H."/>
            <person name="Nicaud J.M."/>
            <person name="Nikolski M."/>
            <person name="Oztas S."/>
            <person name="Ozier-Kalogeropoulos O."/>
            <person name="Pellenz S."/>
            <person name="Potier S."/>
            <person name="Richard G.F."/>
            <person name="Straub M.L."/>
            <person name="Suleau A."/>
            <person name="Swennene D."/>
            <person name="Tekaia F."/>
            <person name="Wesolowski-Louvel M."/>
            <person name="Westhof E."/>
            <person name="Wirth B."/>
            <person name="Zeniou-Meyer M."/>
            <person name="Zivanovic I."/>
            <person name="Bolotin-Fukuhara M."/>
            <person name="Thierry A."/>
            <person name="Bouchier C."/>
            <person name="Caudron B."/>
            <person name="Scarpelli C."/>
            <person name="Gaillardin C."/>
            <person name="Weissenbach J."/>
            <person name="Wincker P."/>
            <person name="Souciet J.L."/>
        </authorList>
    </citation>
    <scope>NUCLEOTIDE SEQUENCE [LARGE SCALE GENOMIC DNA]</scope>
    <source>
        <strain evidence="4">ATCC 8585 / CBS 2359 / DSM 70799 / NBRC 1267 / NRRL Y-1140 / WM37</strain>
    </source>
</reference>
<organism evidence="3 4">
    <name type="scientific">Kluyveromyces lactis (strain ATCC 8585 / CBS 2359 / DSM 70799 / NBRC 1267 / NRRL Y-1140 / WM37)</name>
    <name type="common">Yeast</name>
    <name type="synonym">Candida sphaerica</name>
    <dbReference type="NCBI Taxonomy" id="284590"/>
    <lineage>
        <taxon>Eukaryota</taxon>
        <taxon>Fungi</taxon>
        <taxon>Dikarya</taxon>
        <taxon>Ascomycota</taxon>
        <taxon>Saccharomycotina</taxon>
        <taxon>Saccharomycetes</taxon>
        <taxon>Saccharomycetales</taxon>
        <taxon>Saccharomycetaceae</taxon>
        <taxon>Kluyveromyces</taxon>
    </lineage>
</organism>
<dbReference type="AlphaFoldDB" id="Q6CJV6"/>
<dbReference type="PANTHER" id="PTHR28003:SF1">
    <property type="entry name" value="NUCLEOPORIN POM34"/>
    <property type="match status" value="1"/>
</dbReference>
<dbReference type="InterPro" id="IPR012578">
    <property type="entry name" value="Nucl_pore_cmplx"/>
</dbReference>
<dbReference type="InParanoid" id="Q6CJV6"/>
<dbReference type="OMA" id="SSKYTYM"/>
<feature type="region of interest" description="Disordered" evidence="1">
    <location>
        <begin position="38"/>
        <end position="60"/>
    </location>
</feature>
<dbReference type="EMBL" id="CR382126">
    <property type="protein sequence ID" value="CAG98491.1"/>
    <property type="molecule type" value="Genomic_DNA"/>
</dbReference>
<feature type="region of interest" description="Disordered" evidence="1">
    <location>
        <begin position="1"/>
        <end position="26"/>
    </location>
</feature>
<sequence length="395" mass="44556">MDNGISAPGTPAKTFQTPNRPLSQQQFQSLREKAIKQSPALYKHKVLSDPTSKTDVSKSDSSSVFAASAFSGRFDAKPSASTNTHTASPVFRGKSNQAYSTQQDTAPVTNSDLLPDEPVGQKQQTDLNFSEDSAYDKLTDFENPALAAFTSRMVNKELEMRRLLTNVVLAMIWNLIYKFVSLFFQFTKRGSQLRDELYLFVLKNVVYKINPHANINSFWFQMLSWQFATSIFHTIVIFNIASCLWNLLIKAQNTDISDLHLTENQKRLLGVVESTPDYGRSFDPSINIGNSKVKSLNEAESKSSHKPFIFKSLQTPMKMRELNTLQQAEVKKNHVSFSLQPKKVNAFGVDHITNVSNTPTTLFTSTRSQPDTRPGYIPSNRYTYMMDSPSAMKKR</sequence>
<protein>
    <submittedName>
        <fullName evidence="3">KLLA0F15642p</fullName>
    </submittedName>
</protein>
<keyword evidence="4" id="KW-1185">Reference proteome</keyword>
<dbReference type="STRING" id="284590.Q6CJV6"/>
<evidence type="ECO:0000256" key="2">
    <source>
        <dbReference type="SAM" id="Phobius"/>
    </source>
</evidence>
<dbReference type="PaxDb" id="284590-Q6CJV6"/>
<evidence type="ECO:0000256" key="1">
    <source>
        <dbReference type="SAM" id="MobiDB-lite"/>
    </source>
</evidence>
<dbReference type="Proteomes" id="UP000000598">
    <property type="component" value="Chromosome F"/>
</dbReference>
<gene>
    <name evidence="3" type="ORF">KLLA0_F15642g</name>
</gene>
<feature type="transmembrane region" description="Helical" evidence="2">
    <location>
        <begin position="163"/>
        <end position="184"/>
    </location>
</feature>
<keyword evidence="2" id="KW-0812">Transmembrane</keyword>
<feature type="compositionally biased region" description="Polar residues" evidence="1">
    <location>
        <begin position="13"/>
        <end position="26"/>
    </location>
</feature>
<dbReference type="GO" id="GO:0005640">
    <property type="term" value="C:nuclear outer membrane"/>
    <property type="evidence" value="ECO:0007669"/>
    <property type="project" value="TreeGrafter"/>
</dbReference>
<feature type="region of interest" description="Disordered" evidence="1">
    <location>
        <begin position="76"/>
        <end position="126"/>
    </location>
</feature>
<evidence type="ECO:0000313" key="4">
    <source>
        <dbReference type="Proteomes" id="UP000000598"/>
    </source>
</evidence>
<dbReference type="PANTHER" id="PTHR28003">
    <property type="entry name" value="NUCLEOPORIN POM34"/>
    <property type="match status" value="1"/>
</dbReference>
<accession>Q6CJV6</accession>
<dbReference type="KEGG" id="kla:KLLA0_F15642g"/>
<proteinExistence type="predicted"/>
<dbReference type="Pfam" id="PF08058">
    <property type="entry name" value="NPCC"/>
    <property type="match status" value="1"/>
</dbReference>